<name>A0A7Y9NKT0_9BACT</name>
<dbReference type="PIRSF" id="PIRSF024492">
    <property type="entry name" value="UCP024492"/>
    <property type="match status" value="1"/>
</dbReference>
<dbReference type="Proteomes" id="UP000534186">
    <property type="component" value="Unassembled WGS sequence"/>
</dbReference>
<dbReference type="AlphaFoldDB" id="A0A7Y9NKT0"/>
<dbReference type="PANTHER" id="PTHR39337:SF1">
    <property type="entry name" value="BLR5642 PROTEIN"/>
    <property type="match status" value="1"/>
</dbReference>
<evidence type="ECO:0000313" key="1">
    <source>
        <dbReference type="EMBL" id="NYF50987.1"/>
    </source>
</evidence>
<dbReference type="EMBL" id="JACCCV010000001">
    <property type="protein sequence ID" value="NYF50987.1"/>
    <property type="molecule type" value="Genomic_DNA"/>
</dbReference>
<dbReference type="Pfam" id="PF04343">
    <property type="entry name" value="DUF488"/>
    <property type="match status" value="1"/>
</dbReference>
<reference evidence="1 2" key="1">
    <citation type="submission" date="2020-07" db="EMBL/GenBank/DDBJ databases">
        <title>Genomic Encyclopedia of Type Strains, Phase IV (KMG-V): Genome sequencing to study the core and pangenomes of soil and plant-associated prokaryotes.</title>
        <authorList>
            <person name="Whitman W."/>
        </authorList>
    </citation>
    <scope>NUCLEOTIDE SEQUENCE [LARGE SCALE GENOMIC DNA]</scope>
    <source>
        <strain evidence="1 2">M8UP30</strain>
    </source>
</reference>
<dbReference type="PANTHER" id="PTHR39337">
    <property type="entry name" value="BLR5642 PROTEIN"/>
    <property type="match status" value="1"/>
</dbReference>
<gene>
    <name evidence="1" type="ORF">HDF12_001352</name>
</gene>
<dbReference type="InterPro" id="IPR014519">
    <property type="entry name" value="UCP024492"/>
</dbReference>
<evidence type="ECO:0000313" key="2">
    <source>
        <dbReference type="Proteomes" id="UP000534186"/>
    </source>
</evidence>
<dbReference type="InterPro" id="IPR007438">
    <property type="entry name" value="DUF488"/>
</dbReference>
<sequence>MELYFRAVAGMMTVGHSTLELESFLRALRENGCSTLVDVRRYPGSKRHPQFGQERLFASLEGAGIRGVWRVGLGGRRAARKDSVNTGWRNESFRGYADYMQTAEFAAEIDWLMGLPDLETAVVMCAEAVPWRCHRSLIGDAVLAHGEGVEDIFVTAEGGSSRRVHEMTEFARVEGGRVWYPGVTEAGLFD</sequence>
<proteinExistence type="predicted"/>
<protein>
    <submittedName>
        <fullName evidence="1">Uncharacterized protein (DUF488 family)</fullName>
    </submittedName>
</protein>
<accession>A0A7Y9NKT0</accession>
<organism evidence="1 2">
    <name type="scientific">Tunturiibacter lichenicola</name>
    <dbReference type="NCBI Taxonomy" id="2051959"/>
    <lineage>
        <taxon>Bacteria</taxon>
        <taxon>Pseudomonadati</taxon>
        <taxon>Acidobacteriota</taxon>
        <taxon>Terriglobia</taxon>
        <taxon>Terriglobales</taxon>
        <taxon>Acidobacteriaceae</taxon>
        <taxon>Tunturiibacter</taxon>
    </lineage>
</organism>
<comment type="caution">
    <text evidence="1">The sequence shown here is derived from an EMBL/GenBank/DDBJ whole genome shotgun (WGS) entry which is preliminary data.</text>
</comment>